<sequence length="536" mass="59612">MPEINRGTDSLGLETAIPSSTATEKTPACSGINITPCPRRYPEVLSQRTSLTSNRARGSGLSRHSPASQDTDTDTSPTRIDKPHLLDMPHHQRRPYANIGQLPHEIVSIILGFRVDEGIGPKSGPAELLEGDRPCPGDRRFLARTAVRVNRTFMDVATRMLWTRVLVTTVRQLRYLGLATSDNPSLGAMTRRLDILVNGPVNIVPLNRLLQHMGGLETIVYSTSIIACAFDRTSADVVIDSLGRFCPNLRNAVFTTHHDLSPTPRSLFNLLRVHANLEVLHIDDVTPAFAPTLRGGYDRSIPRIPQWFKARSLRILSFGDSLDGEGWGGQAGLASEFLGALPATAFPVLEKTCFLAFTPKLLRFVSRQSNAIRRLQITSQNKYFYANPTIERSEHILQTAVDVAHLTLRVDLPPRPNFDLKMWQPLPKYHGALQHITILPDCSLAILHRDIVPVLERLFGAIGTADLPRLTSLEIADSLARRGDIATTAWFKSLVRRLRNEKGRDIVVKAIETEWPGASSLWWLDGDRDDKEVSLL</sequence>
<evidence type="ECO:0000256" key="1">
    <source>
        <dbReference type="SAM" id="MobiDB-lite"/>
    </source>
</evidence>
<keyword evidence="3" id="KW-1185">Reference proteome</keyword>
<dbReference type="Proteomes" id="UP000298030">
    <property type="component" value="Unassembled WGS sequence"/>
</dbReference>
<feature type="compositionally biased region" description="Polar residues" evidence="1">
    <location>
        <begin position="65"/>
        <end position="78"/>
    </location>
</feature>
<feature type="region of interest" description="Disordered" evidence="1">
    <location>
        <begin position="1"/>
        <end position="86"/>
    </location>
</feature>
<organism evidence="2 3">
    <name type="scientific">Coprinellus micaceus</name>
    <name type="common">Glistening ink-cap mushroom</name>
    <name type="synonym">Coprinus micaceus</name>
    <dbReference type="NCBI Taxonomy" id="71717"/>
    <lineage>
        <taxon>Eukaryota</taxon>
        <taxon>Fungi</taxon>
        <taxon>Dikarya</taxon>
        <taxon>Basidiomycota</taxon>
        <taxon>Agaricomycotina</taxon>
        <taxon>Agaricomycetes</taxon>
        <taxon>Agaricomycetidae</taxon>
        <taxon>Agaricales</taxon>
        <taxon>Agaricineae</taxon>
        <taxon>Psathyrellaceae</taxon>
        <taxon>Coprinellus</taxon>
    </lineage>
</organism>
<comment type="caution">
    <text evidence="2">The sequence shown here is derived from an EMBL/GenBank/DDBJ whole genome shotgun (WGS) entry which is preliminary data.</text>
</comment>
<name>A0A4Y7T0I2_COPMI</name>
<protein>
    <submittedName>
        <fullName evidence="2">Uncharacterized protein</fullName>
    </submittedName>
</protein>
<evidence type="ECO:0000313" key="3">
    <source>
        <dbReference type="Proteomes" id="UP000298030"/>
    </source>
</evidence>
<proteinExistence type="predicted"/>
<dbReference type="AlphaFoldDB" id="A0A4Y7T0I2"/>
<dbReference type="EMBL" id="QPFP01000038">
    <property type="protein sequence ID" value="TEB27656.1"/>
    <property type="molecule type" value="Genomic_DNA"/>
</dbReference>
<feature type="compositionally biased region" description="Polar residues" evidence="1">
    <location>
        <begin position="46"/>
        <end position="56"/>
    </location>
</feature>
<evidence type="ECO:0000313" key="2">
    <source>
        <dbReference type="EMBL" id="TEB27656.1"/>
    </source>
</evidence>
<gene>
    <name evidence="2" type="ORF">FA13DRAFT_1712375</name>
</gene>
<reference evidence="2 3" key="1">
    <citation type="journal article" date="2019" name="Nat. Ecol. Evol.">
        <title>Megaphylogeny resolves global patterns of mushroom evolution.</title>
        <authorList>
            <person name="Varga T."/>
            <person name="Krizsan K."/>
            <person name="Foldi C."/>
            <person name="Dima B."/>
            <person name="Sanchez-Garcia M."/>
            <person name="Sanchez-Ramirez S."/>
            <person name="Szollosi G.J."/>
            <person name="Szarkandi J.G."/>
            <person name="Papp V."/>
            <person name="Albert L."/>
            <person name="Andreopoulos W."/>
            <person name="Angelini C."/>
            <person name="Antonin V."/>
            <person name="Barry K.W."/>
            <person name="Bougher N.L."/>
            <person name="Buchanan P."/>
            <person name="Buyck B."/>
            <person name="Bense V."/>
            <person name="Catcheside P."/>
            <person name="Chovatia M."/>
            <person name="Cooper J."/>
            <person name="Damon W."/>
            <person name="Desjardin D."/>
            <person name="Finy P."/>
            <person name="Geml J."/>
            <person name="Haridas S."/>
            <person name="Hughes K."/>
            <person name="Justo A."/>
            <person name="Karasinski D."/>
            <person name="Kautmanova I."/>
            <person name="Kiss B."/>
            <person name="Kocsube S."/>
            <person name="Kotiranta H."/>
            <person name="LaButti K.M."/>
            <person name="Lechner B.E."/>
            <person name="Liimatainen K."/>
            <person name="Lipzen A."/>
            <person name="Lukacs Z."/>
            <person name="Mihaltcheva S."/>
            <person name="Morgado L.N."/>
            <person name="Niskanen T."/>
            <person name="Noordeloos M.E."/>
            <person name="Ohm R.A."/>
            <person name="Ortiz-Santana B."/>
            <person name="Ovrebo C."/>
            <person name="Racz N."/>
            <person name="Riley R."/>
            <person name="Savchenko A."/>
            <person name="Shiryaev A."/>
            <person name="Soop K."/>
            <person name="Spirin V."/>
            <person name="Szebenyi C."/>
            <person name="Tomsovsky M."/>
            <person name="Tulloss R.E."/>
            <person name="Uehling J."/>
            <person name="Grigoriev I.V."/>
            <person name="Vagvolgyi C."/>
            <person name="Papp T."/>
            <person name="Martin F.M."/>
            <person name="Miettinen O."/>
            <person name="Hibbett D.S."/>
            <person name="Nagy L.G."/>
        </authorList>
    </citation>
    <scope>NUCLEOTIDE SEQUENCE [LARGE SCALE GENOMIC DNA]</scope>
    <source>
        <strain evidence="2 3">FP101781</strain>
    </source>
</reference>
<accession>A0A4Y7T0I2</accession>